<dbReference type="AlphaFoldDB" id="X1BBR0"/>
<evidence type="ECO:0000313" key="1">
    <source>
        <dbReference type="EMBL" id="GAG78672.1"/>
    </source>
</evidence>
<feature type="non-terminal residue" evidence="1">
    <location>
        <position position="1"/>
    </location>
</feature>
<name>X1BBR0_9ZZZZ</name>
<comment type="caution">
    <text evidence="1">The sequence shown here is derived from an EMBL/GenBank/DDBJ whole genome shotgun (WGS) entry which is preliminary data.</text>
</comment>
<protein>
    <submittedName>
        <fullName evidence="1">Uncharacterized protein</fullName>
    </submittedName>
</protein>
<sequence length="92" mass="9525">ADGLVGRDYSEVVDDIGSSIDEVGTVTTGTLSGLGLLSLLMEHNPNDDTFAGIKILGMAGENLAFGETVHVEDDSTWTKGDADSLITIPTTA</sequence>
<organism evidence="1">
    <name type="scientific">marine sediment metagenome</name>
    <dbReference type="NCBI Taxonomy" id="412755"/>
    <lineage>
        <taxon>unclassified sequences</taxon>
        <taxon>metagenomes</taxon>
        <taxon>ecological metagenomes</taxon>
    </lineage>
</organism>
<accession>X1BBR0</accession>
<proteinExistence type="predicted"/>
<reference evidence="1" key="1">
    <citation type="journal article" date="2014" name="Front. Microbiol.">
        <title>High frequency of phylogenetically diverse reductive dehalogenase-homologous genes in deep subseafloor sedimentary metagenomes.</title>
        <authorList>
            <person name="Kawai M."/>
            <person name="Futagami T."/>
            <person name="Toyoda A."/>
            <person name="Takaki Y."/>
            <person name="Nishi S."/>
            <person name="Hori S."/>
            <person name="Arai W."/>
            <person name="Tsubouchi T."/>
            <person name="Morono Y."/>
            <person name="Uchiyama I."/>
            <person name="Ito T."/>
            <person name="Fujiyama A."/>
            <person name="Inagaki F."/>
            <person name="Takami H."/>
        </authorList>
    </citation>
    <scope>NUCLEOTIDE SEQUENCE</scope>
    <source>
        <strain evidence="1">Expedition CK06-06</strain>
    </source>
</reference>
<dbReference type="EMBL" id="BART01013577">
    <property type="protein sequence ID" value="GAG78672.1"/>
    <property type="molecule type" value="Genomic_DNA"/>
</dbReference>
<gene>
    <name evidence="1" type="ORF">S01H4_27670</name>
</gene>